<dbReference type="Gene3D" id="3.90.79.10">
    <property type="entry name" value="Nucleoside Triphosphate Pyrophosphohydrolase"/>
    <property type="match status" value="1"/>
</dbReference>
<accession>A0A4Y3KBI4</accession>
<dbReference type="SUPFAM" id="SSF55811">
    <property type="entry name" value="Nudix"/>
    <property type="match status" value="1"/>
</dbReference>
<comment type="caution">
    <text evidence="1">The sequence shown here is derived from an EMBL/GenBank/DDBJ whole genome shotgun (WGS) entry which is preliminary data.</text>
</comment>
<dbReference type="AlphaFoldDB" id="A0A4Y3KBI4"/>
<dbReference type="Proteomes" id="UP000315842">
    <property type="component" value="Unassembled WGS sequence"/>
</dbReference>
<proteinExistence type="predicted"/>
<dbReference type="RefSeq" id="WP_141320394.1">
    <property type="nucleotide sequence ID" value="NZ_BJLP01000026.1"/>
</dbReference>
<evidence type="ECO:0000313" key="1">
    <source>
        <dbReference type="EMBL" id="GEA81302.1"/>
    </source>
</evidence>
<dbReference type="EMBL" id="BJLP01000026">
    <property type="protein sequence ID" value="GEA81302.1"/>
    <property type="molecule type" value="Genomic_DNA"/>
</dbReference>
<dbReference type="InterPro" id="IPR015797">
    <property type="entry name" value="NUDIX_hydrolase-like_dom_sf"/>
</dbReference>
<reference evidence="1 2" key="1">
    <citation type="submission" date="2019-06" db="EMBL/GenBank/DDBJ databases">
        <title>Whole genome shotgun sequence of Cellulomonas uda NBRC 3747.</title>
        <authorList>
            <person name="Hosoyama A."/>
            <person name="Uohara A."/>
            <person name="Ohji S."/>
            <person name="Ichikawa N."/>
        </authorList>
    </citation>
    <scope>NUCLEOTIDE SEQUENCE [LARGE SCALE GENOMIC DNA]</scope>
    <source>
        <strain evidence="1 2">NBRC 3747</strain>
    </source>
</reference>
<sequence length="184" mass="20118">MTETAEFPPSPERPSGWLPPEEIARVRGLMPLVYVDAVPVRVDDSGDVVAVGLLLRVTREGVMSRALVSGRVMYHERVRDALVRHIEKDLGPVALPQIPASPQPFTVAEYFPTPGVTSYHDPRQHAVSLAYVVPVLGDCRPQQDAIDLAWLTPEEACGEQVQVEMTGGQGVLLRQAMAHVGRLP</sequence>
<organism evidence="1 2">
    <name type="scientific">Cellulomonas uda</name>
    <dbReference type="NCBI Taxonomy" id="1714"/>
    <lineage>
        <taxon>Bacteria</taxon>
        <taxon>Bacillati</taxon>
        <taxon>Actinomycetota</taxon>
        <taxon>Actinomycetes</taxon>
        <taxon>Micrococcales</taxon>
        <taxon>Cellulomonadaceae</taxon>
        <taxon>Cellulomonas</taxon>
    </lineage>
</organism>
<name>A0A4Y3KBI4_CELUD</name>
<dbReference type="Pfam" id="PF16262">
    <property type="entry name" value="DUF4916"/>
    <property type="match status" value="1"/>
</dbReference>
<gene>
    <name evidence="1" type="ORF">CUD01_17460</name>
</gene>
<dbReference type="InterPro" id="IPR032582">
    <property type="entry name" value="DUF4916"/>
</dbReference>
<keyword evidence="2" id="KW-1185">Reference proteome</keyword>
<evidence type="ECO:0000313" key="2">
    <source>
        <dbReference type="Proteomes" id="UP000315842"/>
    </source>
</evidence>
<protein>
    <submittedName>
        <fullName evidence="1">DUF4916 domain-containing protein</fullName>
    </submittedName>
</protein>